<organism evidence="1 2">
    <name type="scientific">Massilicoli timonensis</name>
    <dbReference type="NCBI Taxonomy" id="2015901"/>
    <lineage>
        <taxon>Bacteria</taxon>
        <taxon>Bacillati</taxon>
        <taxon>Bacillota</taxon>
        <taxon>Erysipelotrichia</taxon>
        <taxon>Erysipelotrichales</taxon>
        <taxon>Erysipelotrichaceae</taxon>
        <taxon>Massilicoli</taxon>
    </lineage>
</organism>
<reference evidence="1 2" key="1">
    <citation type="submission" date="2022-06" db="EMBL/GenBank/DDBJ databases">
        <title>Isolation of gut microbiota from human fecal samples.</title>
        <authorList>
            <person name="Pamer E.G."/>
            <person name="Barat B."/>
            <person name="Waligurski E."/>
            <person name="Medina S."/>
            <person name="Paddock L."/>
            <person name="Mostad J."/>
        </authorList>
    </citation>
    <scope>NUCLEOTIDE SEQUENCE [LARGE SCALE GENOMIC DNA]</scope>
    <source>
        <strain evidence="1 2">DFI.6.1</strain>
    </source>
</reference>
<sequence>MFEWIHNTVSTSTITLYPGNLTLNSSAASYFQDVRWVMLGVDHDQKQVAIRPISKREIDLHLVDQNQLHRISIGNGYARISNKTIMKQIAAMIGREVNGEKVSAQFREEETLLVFDLKELCEGVKA</sequence>
<comment type="caution">
    <text evidence="1">The sequence shown here is derived from an EMBL/GenBank/DDBJ whole genome shotgun (WGS) entry which is preliminary data.</text>
</comment>
<accession>A0ABT1SIV6</accession>
<evidence type="ECO:0000313" key="2">
    <source>
        <dbReference type="Proteomes" id="UP001524435"/>
    </source>
</evidence>
<dbReference type="Proteomes" id="UP001524435">
    <property type="component" value="Unassembled WGS sequence"/>
</dbReference>
<evidence type="ECO:0000313" key="1">
    <source>
        <dbReference type="EMBL" id="MCQ5121139.1"/>
    </source>
</evidence>
<proteinExistence type="predicted"/>
<keyword evidence="2" id="KW-1185">Reference proteome</keyword>
<dbReference type="EMBL" id="JANGCH010000002">
    <property type="protein sequence ID" value="MCQ5121139.1"/>
    <property type="molecule type" value="Genomic_DNA"/>
</dbReference>
<gene>
    <name evidence="1" type="ORF">NE663_02535</name>
</gene>
<dbReference type="RefSeq" id="WP_102267207.1">
    <property type="nucleotide sequence ID" value="NZ_CALVCM010000021.1"/>
</dbReference>
<name>A0ABT1SIV6_9FIRM</name>
<protein>
    <submittedName>
        <fullName evidence="1">Uncharacterized protein</fullName>
    </submittedName>
</protein>